<comment type="caution">
    <text evidence="1">The sequence shown here is derived from an EMBL/GenBank/DDBJ whole genome shotgun (WGS) entry which is preliminary data.</text>
</comment>
<gene>
    <name evidence="1" type="ORF">S06H3_60988</name>
</gene>
<dbReference type="EMBL" id="BARV01039886">
    <property type="protein sequence ID" value="GAI48785.1"/>
    <property type="molecule type" value="Genomic_DNA"/>
</dbReference>
<protein>
    <submittedName>
        <fullName evidence="1">Uncharacterized protein</fullName>
    </submittedName>
</protein>
<feature type="non-terminal residue" evidence="1">
    <location>
        <position position="44"/>
    </location>
</feature>
<evidence type="ECO:0000313" key="1">
    <source>
        <dbReference type="EMBL" id="GAI48785.1"/>
    </source>
</evidence>
<organism evidence="1">
    <name type="scientific">marine sediment metagenome</name>
    <dbReference type="NCBI Taxonomy" id="412755"/>
    <lineage>
        <taxon>unclassified sequences</taxon>
        <taxon>metagenomes</taxon>
        <taxon>ecological metagenomes</taxon>
    </lineage>
</organism>
<proteinExistence type="predicted"/>
<dbReference type="AlphaFoldDB" id="X1QCN5"/>
<sequence>MPIGVIAMALVIYYQQIGQFGQAAVVWDEIALDGNLWWIIIISA</sequence>
<accession>X1QCN5</accession>
<name>X1QCN5_9ZZZZ</name>
<reference evidence="1" key="1">
    <citation type="journal article" date="2014" name="Front. Microbiol.">
        <title>High frequency of phylogenetically diverse reductive dehalogenase-homologous genes in deep subseafloor sedimentary metagenomes.</title>
        <authorList>
            <person name="Kawai M."/>
            <person name="Futagami T."/>
            <person name="Toyoda A."/>
            <person name="Takaki Y."/>
            <person name="Nishi S."/>
            <person name="Hori S."/>
            <person name="Arai W."/>
            <person name="Tsubouchi T."/>
            <person name="Morono Y."/>
            <person name="Uchiyama I."/>
            <person name="Ito T."/>
            <person name="Fujiyama A."/>
            <person name="Inagaki F."/>
            <person name="Takami H."/>
        </authorList>
    </citation>
    <scope>NUCLEOTIDE SEQUENCE</scope>
    <source>
        <strain evidence="1">Expedition CK06-06</strain>
    </source>
</reference>